<accession>A0AA86PI22</accession>
<dbReference type="EMBL" id="CAXDID020000338">
    <property type="protein sequence ID" value="CAL6079114.1"/>
    <property type="molecule type" value="Genomic_DNA"/>
</dbReference>
<proteinExistence type="predicted"/>
<dbReference type="Proteomes" id="UP001642409">
    <property type="component" value="Unassembled WGS sequence"/>
</dbReference>
<protein>
    <submittedName>
        <fullName evidence="2">Hypothetical_protein</fullName>
    </submittedName>
</protein>
<comment type="caution">
    <text evidence="1">The sequence shown here is derived from an EMBL/GenBank/DDBJ whole genome shotgun (WGS) entry which is preliminary data.</text>
</comment>
<sequence>MSSQNSQTQKRATLPKGEQQQVDMEILNYVCDMLQLRGSRLDAVLYFCRNRELIARNKTINWYQIDQNVGMKSYESKAYSYKRFVDSIVPNILPQYPFDVQDHIEEFILNMVKSQEDTIRNMSEAAANSFRKELEEIVKHRFNLNGSDLFSYKKQVDKNRYTINQAMKKVRGETVCSNADSKKKDDNGQDSALFVIYDCPDVPAIQISCQGNASSDPSEPFPYDLYSGCFELFE</sequence>
<evidence type="ECO:0000313" key="1">
    <source>
        <dbReference type="EMBL" id="CAI9939869.1"/>
    </source>
</evidence>
<dbReference type="EMBL" id="CATOUU010000668">
    <property type="protein sequence ID" value="CAI9939869.1"/>
    <property type="molecule type" value="Genomic_DNA"/>
</dbReference>
<reference evidence="1" key="1">
    <citation type="submission" date="2023-06" db="EMBL/GenBank/DDBJ databases">
        <authorList>
            <person name="Kurt Z."/>
        </authorList>
    </citation>
    <scope>NUCLEOTIDE SEQUENCE</scope>
</reference>
<evidence type="ECO:0000313" key="3">
    <source>
        <dbReference type="Proteomes" id="UP001642409"/>
    </source>
</evidence>
<evidence type="ECO:0000313" key="2">
    <source>
        <dbReference type="EMBL" id="CAL6079114.1"/>
    </source>
</evidence>
<reference evidence="2 3" key="2">
    <citation type="submission" date="2024-07" db="EMBL/GenBank/DDBJ databases">
        <authorList>
            <person name="Akdeniz Z."/>
        </authorList>
    </citation>
    <scope>NUCLEOTIDE SEQUENCE [LARGE SCALE GENOMIC DNA]</scope>
</reference>
<gene>
    <name evidence="1" type="ORF">HINF_LOCUS27514</name>
    <name evidence="2" type="ORF">HINF_LOCUS59229</name>
</gene>
<dbReference type="AlphaFoldDB" id="A0AA86PI22"/>
<name>A0AA86PI22_9EUKA</name>
<organism evidence="1">
    <name type="scientific">Hexamita inflata</name>
    <dbReference type="NCBI Taxonomy" id="28002"/>
    <lineage>
        <taxon>Eukaryota</taxon>
        <taxon>Metamonada</taxon>
        <taxon>Diplomonadida</taxon>
        <taxon>Hexamitidae</taxon>
        <taxon>Hexamitinae</taxon>
        <taxon>Hexamita</taxon>
    </lineage>
</organism>
<keyword evidence="3" id="KW-1185">Reference proteome</keyword>